<evidence type="ECO:0000256" key="8">
    <source>
        <dbReference type="ARBA" id="ARBA00022801"/>
    </source>
</evidence>
<dbReference type="AlphaFoldDB" id="A0A062U2Z6"/>
<evidence type="ECO:0000256" key="3">
    <source>
        <dbReference type="ARBA" id="ARBA00005002"/>
    </source>
</evidence>
<dbReference type="PANTHER" id="PTHR33694">
    <property type="entry name" value="UDP-3-O-ACYL-N-ACETYLGLUCOSAMINE DEACETYLASE 1, MITOCHONDRIAL-RELATED"/>
    <property type="match status" value="1"/>
</dbReference>
<protein>
    <recommendedName>
        <fullName evidence="4 12">UDP-3-O-acyl-N-acetylglucosamine deacetylase</fullName>
        <shortName evidence="12">UDP-3-O-acyl-GlcNAc deacetylase</shortName>
        <ecNumber evidence="4 12">3.5.1.108</ecNumber>
    </recommendedName>
    <alternativeName>
        <fullName evidence="12">UDP-3-O-[R-3-hydroxymyristoyl]-N-acetylglucosamine deacetylase</fullName>
    </alternativeName>
</protein>
<dbReference type="PATRIC" id="fig|1280946.3.peg.3537"/>
<dbReference type="Proteomes" id="UP000027037">
    <property type="component" value="Unassembled WGS sequence"/>
</dbReference>
<keyword evidence="9 12" id="KW-0862">Zinc</keyword>
<evidence type="ECO:0000256" key="5">
    <source>
        <dbReference type="ARBA" id="ARBA00022516"/>
    </source>
</evidence>
<dbReference type="GO" id="GO:0103117">
    <property type="term" value="F:UDP-3-O-acyl-N-acetylglucosamine deacetylase activity"/>
    <property type="evidence" value="ECO:0007669"/>
    <property type="project" value="UniProtKB-UniRule"/>
</dbReference>
<comment type="caution">
    <text evidence="13">The sequence shown here is derived from an EMBL/GenBank/DDBJ whole genome shotgun (WGS) entry which is preliminary data.</text>
</comment>
<dbReference type="GO" id="GO:0009245">
    <property type="term" value="P:lipid A biosynthetic process"/>
    <property type="evidence" value="ECO:0007669"/>
    <property type="project" value="UniProtKB-UniRule"/>
</dbReference>
<dbReference type="SUPFAM" id="SSF54211">
    <property type="entry name" value="Ribosomal protein S5 domain 2-like"/>
    <property type="match status" value="2"/>
</dbReference>
<gene>
    <name evidence="12" type="primary">lpxC</name>
    <name evidence="13" type="ORF">HY29_07190</name>
</gene>
<dbReference type="OrthoDB" id="9802746at2"/>
<keyword evidence="6 12" id="KW-0441">Lipid A biosynthesis</keyword>
<comment type="cofactor">
    <cofactor evidence="1 12">
        <name>Zn(2+)</name>
        <dbReference type="ChEBI" id="CHEBI:29105"/>
    </cofactor>
</comment>
<dbReference type="RefSeq" id="WP_034799778.1">
    <property type="nucleotide sequence ID" value="NZ_AWFF01000109.1"/>
</dbReference>
<accession>A0A062U2Z6</accession>
<feature type="binding site" evidence="12">
    <location>
        <position position="243"/>
    </location>
    <ligand>
        <name>Zn(2+)</name>
        <dbReference type="ChEBI" id="CHEBI:29105"/>
    </ligand>
</feature>
<dbReference type="InterPro" id="IPR020568">
    <property type="entry name" value="Ribosomal_Su5_D2-typ_SF"/>
</dbReference>
<keyword evidence="7 12" id="KW-0479">Metal-binding</keyword>
<evidence type="ECO:0000256" key="10">
    <source>
        <dbReference type="ARBA" id="ARBA00023098"/>
    </source>
</evidence>
<evidence type="ECO:0000256" key="1">
    <source>
        <dbReference type="ARBA" id="ARBA00001947"/>
    </source>
</evidence>
<name>A0A062U2Z6_9PROT</name>
<feature type="binding site" evidence="12">
    <location>
        <position position="84"/>
    </location>
    <ligand>
        <name>Zn(2+)</name>
        <dbReference type="ChEBI" id="CHEBI:29105"/>
    </ligand>
</feature>
<keyword evidence="5 12" id="KW-0444">Lipid biosynthesis</keyword>
<comment type="pathway">
    <text evidence="3 12">Glycolipid biosynthesis; lipid IV(A) biosynthesis; lipid IV(A) from (3R)-3-hydroxytetradecanoyl-[acyl-carrier-protein] and UDP-N-acetyl-alpha-D-glucosamine: step 2/6.</text>
</comment>
<comment type="function">
    <text evidence="2 12">Catalyzes the hydrolysis of UDP-3-O-myristoyl-N-acetylglucosamine to form UDP-3-O-myristoylglucosamine and acetate, the committed step in lipid A biosynthesis.</text>
</comment>
<dbReference type="InterPro" id="IPR004463">
    <property type="entry name" value="UDP-acyl_GlcNac_deAcase"/>
</dbReference>
<evidence type="ECO:0000313" key="13">
    <source>
        <dbReference type="EMBL" id="KCZ50540.1"/>
    </source>
</evidence>
<dbReference type="Pfam" id="PF03331">
    <property type="entry name" value="LpxC"/>
    <property type="match status" value="1"/>
</dbReference>
<comment type="catalytic activity">
    <reaction evidence="11 12">
        <text>a UDP-3-O-[(3R)-3-hydroxyacyl]-N-acetyl-alpha-D-glucosamine + H2O = a UDP-3-O-[(3R)-3-hydroxyacyl]-alpha-D-glucosamine + acetate</text>
        <dbReference type="Rhea" id="RHEA:67816"/>
        <dbReference type="ChEBI" id="CHEBI:15377"/>
        <dbReference type="ChEBI" id="CHEBI:30089"/>
        <dbReference type="ChEBI" id="CHEBI:137740"/>
        <dbReference type="ChEBI" id="CHEBI:173225"/>
        <dbReference type="EC" id="3.5.1.108"/>
    </reaction>
</comment>
<evidence type="ECO:0000256" key="6">
    <source>
        <dbReference type="ARBA" id="ARBA00022556"/>
    </source>
</evidence>
<comment type="similarity">
    <text evidence="12">Belongs to the LpxC family.</text>
</comment>
<dbReference type="eggNOG" id="COG0774">
    <property type="taxonomic scope" value="Bacteria"/>
</dbReference>
<organism evidence="13 14">
    <name type="scientific">Hyphomonas beringensis</name>
    <dbReference type="NCBI Taxonomy" id="1280946"/>
    <lineage>
        <taxon>Bacteria</taxon>
        <taxon>Pseudomonadati</taxon>
        <taxon>Pseudomonadota</taxon>
        <taxon>Alphaproteobacteria</taxon>
        <taxon>Hyphomonadales</taxon>
        <taxon>Hyphomonadaceae</taxon>
        <taxon>Hyphomonas</taxon>
    </lineage>
</organism>
<proteinExistence type="inferred from homology"/>
<sequence length="307" mass="33144">MSRSVEFQQTIERPAVCAGIGVHSGEKARLVLKPAPAGTGVSFRRTDISGPDTLIPASAEYVSDTQLGTTLTNEAGVSVAVVEHLMAALAGVGIDNLLIEIDGPEVPIMDGSSAVYCELLMQAGLRRQSAPRRRIRILEKIEIEDGPKRASLSPSEDNLLTLRARIEYDDTLIGVQQMALRLAPGMFARDLAFARTYGFARDVDMLRTMGLARGGSLENAVVVDDGKVMNPEGLRSEDEFVRHKMLDAVGDLMLAGAPIAGRYDAVQPGHSINNLLVRKLLDTPSAWCWESDEMDESLVVSRTSAAI</sequence>
<evidence type="ECO:0000313" key="14">
    <source>
        <dbReference type="Proteomes" id="UP000027037"/>
    </source>
</evidence>
<dbReference type="Gene3D" id="3.30.230.20">
    <property type="entry name" value="lpxc deacetylase, domain 1"/>
    <property type="match status" value="1"/>
</dbReference>
<dbReference type="STRING" id="1280946.HY29_07190"/>
<keyword evidence="10 12" id="KW-0443">Lipid metabolism</keyword>
<dbReference type="Gene3D" id="3.30.1700.10">
    <property type="entry name" value="lpxc deacetylase, domain 2"/>
    <property type="match status" value="1"/>
</dbReference>
<evidence type="ECO:0000256" key="12">
    <source>
        <dbReference type="HAMAP-Rule" id="MF_00388"/>
    </source>
</evidence>
<dbReference type="UniPathway" id="UPA00359">
    <property type="reaction ID" value="UER00478"/>
</dbReference>
<evidence type="ECO:0000256" key="11">
    <source>
        <dbReference type="ARBA" id="ARBA00024535"/>
    </source>
</evidence>
<feature type="binding site" evidence="12">
    <location>
        <position position="247"/>
    </location>
    <ligand>
        <name>Zn(2+)</name>
        <dbReference type="ChEBI" id="CHEBI:29105"/>
    </ligand>
</feature>
<dbReference type="GO" id="GO:0016020">
    <property type="term" value="C:membrane"/>
    <property type="evidence" value="ECO:0007669"/>
    <property type="project" value="GOC"/>
</dbReference>
<dbReference type="InterPro" id="IPR015870">
    <property type="entry name" value="UDP-acyl_N-AcGlcN_deAcase_N"/>
</dbReference>
<dbReference type="PANTHER" id="PTHR33694:SF1">
    <property type="entry name" value="UDP-3-O-ACYL-N-ACETYLGLUCOSAMINE DEACETYLASE 1, MITOCHONDRIAL-RELATED"/>
    <property type="match status" value="1"/>
</dbReference>
<keyword evidence="8 12" id="KW-0378">Hydrolase</keyword>
<dbReference type="GO" id="GO:0046872">
    <property type="term" value="F:metal ion binding"/>
    <property type="evidence" value="ECO:0007669"/>
    <property type="project" value="UniProtKB-KW"/>
</dbReference>
<reference evidence="13 14" key="1">
    <citation type="journal article" date="2014" name="Antonie Van Leeuwenhoek">
        <title>Hyphomonas beringensis sp. nov. and Hyphomonas chukchiensis sp. nov., isolated from surface seawater of the Bering Sea and Chukchi Sea.</title>
        <authorList>
            <person name="Li C."/>
            <person name="Lai Q."/>
            <person name="Li G."/>
            <person name="Dong C."/>
            <person name="Wang J."/>
            <person name="Liao Y."/>
            <person name="Shao Z."/>
        </authorList>
    </citation>
    <scope>NUCLEOTIDE SEQUENCE [LARGE SCALE GENOMIC DNA]</scope>
    <source>
        <strain evidence="13 14">25B14_1</strain>
    </source>
</reference>
<evidence type="ECO:0000256" key="4">
    <source>
        <dbReference type="ARBA" id="ARBA00012745"/>
    </source>
</evidence>
<dbReference type="NCBIfam" id="TIGR00325">
    <property type="entry name" value="lpxC"/>
    <property type="match status" value="1"/>
</dbReference>
<dbReference type="EMBL" id="AWFF01000109">
    <property type="protein sequence ID" value="KCZ50540.1"/>
    <property type="molecule type" value="Genomic_DNA"/>
</dbReference>
<evidence type="ECO:0000256" key="9">
    <source>
        <dbReference type="ARBA" id="ARBA00022833"/>
    </source>
</evidence>
<dbReference type="HAMAP" id="MF_00388">
    <property type="entry name" value="LpxC"/>
    <property type="match status" value="1"/>
</dbReference>
<evidence type="ECO:0000256" key="7">
    <source>
        <dbReference type="ARBA" id="ARBA00022723"/>
    </source>
</evidence>
<dbReference type="EC" id="3.5.1.108" evidence="4 12"/>
<dbReference type="InterPro" id="IPR011334">
    <property type="entry name" value="UDP-acyl_GlcNac_deAcase_C"/>
</dbReference>
<evidence type="ECO:0000256" key="2">
    <source>
        <dbReference type="ARBA" id="ARBA00002923"/>
    </source>
</evidence>
<feature type="active site" description="Proton donor" evidence="12">
    <location>
        <position position="270"/>
    </location>
</feature>
<keyword evidence="14" id="KW-1185">Reference proteome</keyword>